<gene>
    <name evidence="14" type="ORF">EMPS_01689</name>
</gene>
<dbReference type="InterPro" id="IPR044666">
    <property type="entry name" value="Cyclophilin_A-like"/>
</dbReference>
<evidence type="ECO:0000256" key="11">
    <source>
        <dbReference type="SAM" id="MobiDB-lite"/>
    </source>
</evidence>
<dbReference type="InterPro" id="IPR002130">
    <property type="entry name" value="Cyclophilin-type_PPIase_dom"/>
</dbReference>
<proteinExistence type="inferred from homology"/>
<keyword evidence="9 14" id="KW-0413">Isomerase</keyword>
<accession>A0A9P3H419</accession>
<evidence type="ECO:0000256" key="2">
    <source>
        <dbReference type="ARBA" id="ARBA00000971"/>
    </source>
</evidence>
<evidence type="ECO:0000256" key="3">
    <source>
        <dbReference type="ARBA" id="ARBA00003697"/>
    </source>
</evidence>
<dbReference type="FunFam" id="3.30.40.10:FF:000079">
    <property type="entry name" value="Peptidyl-prolyl cis-trans isomerase 2"/>
    <property type="match status" value="1"/>
</dbReference>
<keyword evidence="6" id="KW-0808">Transferase</keyword>
<evidence type="ECO:0000256" key="10">
    <source>
        <dbReference type="ARBA" id="ARBA00023242"/>
    </source>
</evidence>
<comment type="similarity">
    <text evidence="5">Belongs to the cyclophilin-type PPIase family. PPIL2 subfamily.</text>
</comment>
<comment type="caution">
    <text evidence="14">The sequence shown here is derived from an EMBL/GenBank/DDBJ whole genome shotgun (WGS) entry which is preliminary data.</text>
</comment>
<comment type="catalytic activity">
    <reaction evidence="1">
        <text>S-ubiquitinyl-[E2 ubiquitin-conjugating enzyme]-L-cysteine + [acceptor protein]-L-lysine = [E2 ubiquitin-conjugating enzyme]-L-cysteine + N(6)-ubiquitinyl-[acceptor protein]-L-lysine.</text>
        <dbReference type="EC" id="2.3.2.27"/>
    </reaction>
</comment>
<dbReference type="PANTHER" id="PTHR45625:SF1">
    <property type="entry name" value="RING-TYPE E3 UBIQUITIN-PROTEIN LIGASE PPIL2"/>
    <property type="match status" value="1"/>
</dbReference>
<dbReference type="GO" id="GO:0000209">
    <property type="term" value="P:protein polyubiquitination"/>
    <property type="evidence" value="ECO:0007669"/>
    <property type="project" value="TreeGrafter"/>
</dbReference>
<evidence type="ECO:0000256" key="4">
    <source>
        <dbReference type="ARBA" id="ARBA00004123"/>
    </source>
</evidence>
<evidence type="ECO:0000256" key="6">
    <source>
        <dbReference type="ARBA" id="ARBA00022679"/>
    </source>
</evidence>
<feature type="compositionally biased region" description="Low complexity" evidence="11">
    <location>
        <begin position="553"/>
        <end position="565"/>
    </location>
</feature>
<feature type="region of interest" description="Disordered" evidence="11">
    <location>
        <begin position="548"/>
        <end position="588"/>
    </location>
</feature>
<dbReference type="PROSITE" id="PS51698">
    <property type="entry name" value="U_BOX"/>
    <property type="match status" value="1"/>
</dbReference>
<dbReference type="Pfam" id="PF00160">
    <property type="entry name" value="Pro_isomerase"/>
    <property type="match status" value="1"/>
</dbReference>
<evidence type="ECO:0000256" key="9">
    <source>
        <dbReference type="ARBA" id="ARBA00023235"/>
    </source>
</evidence>
<dbReference type="CDD" id="cd01923">
    <property type="entry name" value="cyclophilin_RING"/>
    <property type="match status" value="1"/>
</dbReference>
<dbReference type="PANTHER" id="PTHR45625">
    <property type="entry name" value="PEPTIDYL-PROLYL CIS-TRANS ISOMERASE-RELATED"/>
    <property type="match status" value="1"/>
</dbReference>
<evidence type="ECO:0000313" key="15">
    <source>
        <dbReference type="Proteomes" id="UP000827284"/>
    </source>
</evidence>
<evidence type="ECO:0000259" key="13">
    <source>
        <dbReference type="PROSITE" id="PS51698"/>
    </source>
</evidence>
<comment type="subcellular location">
    <subcellularLocation>
        <location evidence="4">Nucleus</location>
    </subcellularLocation>
</comment>
<feature type="domain" description="PPIase cyclophilin-type" evidence="12">
    <location>
        <begin position="331"/>
        <end position="475"/>
    </location>
</feature>
<keyword evidence="7" id="KW-0833">Ubl conjugation pathway</keyword>
<feature type="compositionally biased region" description="Basic and acidic residues" evidence="11">
    <location>
        <begin position="496"/>
        <end position="512"/>
    </location>
</feature>
<keyword evidence="8" id="KW-0697">Rotamase</keyword>
<dbReference type="PRINTS" id="PR00153">
    <property type="entry name" value="CSAPPISMRASE"/>
</dbReference>
<evidence type="ECO:0000313" key="14">
    <source>
        <dbReference type="EMBL" id="GJJ69343.1"/>
    </source>
</evidence>
<keyword evidence="10" id="KW-0539">Nucleus</keyword>
<feature type="compositionally biased region" description="Basic and acidic residues" evidence="11">
    <location>
        <begin position="214"/>
        <end position="223"/>
    </location>
</feature>
<organism evidence="14 15">
    <name type="scientific">Entomortierella parvispora</name>
    <dbReference type="NCBI Taxonomy" id="205924"/>
    <lineage>
        <taxon>Eukaryota</taxon>
        <taxon>Fungi</taxon>
        <taxon>Fungi incertae sedis</taxon>
        <taxon>Mucoromycota</taxon>
        <taxon>Mortierellomycotina</taxon>
        <taxon>Mortierellomycetes</taxon>
        <taxon>Mortierellales</taxon>
        <taxon>Mortierellaceae</taxon>
        <taxon>Entomortierella</taxon>
    </lineage>
</organism>
<dbReference type="InterPro" id="IPR003613">
    <property type="entry name" value="Ubox_domain"/>
</dbReference>
<reference evidence="14" key="2">
    <citation type="journal article" date="2022" name="Microbiol. Resour. Announc.">
        <title>Whole-Genome Sequence of Entomortierella parvispora E1425, a Mucoromycotan Fungus Associated with Burkholderiaceae-Related Endosymbiotic Bacteria.</title>
        <authorList>
            <person name="Herlambang A."/>
            <person name="Guo Y."/>
            <person name="Takashima Y."/>
            <person name="Narisawa K."/>
            <person name="Ohta H."/>
            <person name="Nishizawa T."/>
        </authorList>
    </citation>
    <scope>NUCLEOTIDE SEQUENCE</scope>
    <source>
        <strain evidence="14">E1425</strain>
    </source>
</reference>
<dbReference type="FunFam" id="2.40.100.10:FF:000014">
    <property type="entry name" value="Peptidyl-prolyl cis-trans isomerase cyp65"/>
    <property type="match status" value="1"/>
</dbReference>
<dbReference type="AlphaFoldDB" id="A0A9P3H419"/>
<dbReference type="GO" id="GO:0003755">
    <property type="term" value="F:peptidyl-prolyl cis-trans isomerase activity"/>
    <property type="evidence" value="ECO:0007669"/>
    <property type="project" value="UniProtKB-KW"/>
</dbReference>
<dbReference type="SMART" id="SM00504">
    <property type="entry name" value="Ubox"/>
    <property type="match status" value="1"/>
</dbReference>
<feature type="region of interest" description="Disordered" evidence="11">
    <location>
        <begin position="496"/>
        <end position="520"/>
    </location>
</feature>
<evidence type="ECO:0000259" key="12">
    <source>
        <dbReference type="PROSITE" id="PS50072"/>
    </source>
</evidence>
<dbReference type="InterPro" id="IPR013083">
    <property type="entry name" value="Znf_RING/FYVE/PHD"/>
</dbReference>
<feature type="domain" description="U-box" evidence="13">
    <location>
        <begin position="65"/>
        <end position="138"/>
    </location>
</feature>
<evidence type="ECO:0000256" key="7">
    <source>
        <dbReference type="ARBA" id="ARBA00022786"/>
    </source>
</evidence>
<dbReference type="CDD" id="cd16663">
    <property type="entry name" value="RING-Ubox_PPIL2"/>
    <property type="match status" value="1"/>
</dbReference>
<comment type="function">
    <text evidence="3">May catalyze the cis-trans isomerization of proline imidic peptide bonds in oligopeptides thereby assisting the folding of proteins. May also function as a chaperone, playing a role in intracellular transport of proteins. May also have a protein ubiquitin ligase activity acting as an E3 ubiquitin protein ligase or as a ubiquitin-ubiquitin ligase promoting elongation of ubiquitin chains on proteins.</text>
</comment>
<sequence>MSNSSFDLHKRNPASRIHHWRGLYVNMGKGTDKMYITHSEWSNEFSEGGMNFGGAGGRRQTQIFRRLPFDCCSLSLQPFEHPVCTEDGIIFDLVNIVPYLKKFGTNPATGEKLDAKTLIKLNFFKNANDEYHCPITLRVFNENTHIVAIKTSGNVFAFEAVERLNIKAKFWRDLMTDEPFTRKDVITIQDPHNMQKRNLAEFHYVKNDLSALDEEKERKKRDPMNNINQKGATGKILTQLNMEKMEKAAVEKKKKEEEAKARGTTLNKAMEAMSNKPALAYNAAAYTTGKASASLTSTAVSVSTTNDRALMSHEEYMFPLIKAKGYGTIVTNYGKINIELFCDQTPKTCYNFIMLAKTGYYKNVKFHRKIKNFMLQGGDPTGTGRGGESFWKENFKDEIKSKLSHNARGILSMANKGPGTNSSQFFLTFKPCTHLDGKHTVFGKVVGGMDVLDKLELVPTDEDTDVPLSPGIVMQDVTIFVDPYQTFTERLERKRKYEEDAKTNPVKKENPLDHSTWFGPTIKRDVEGGGTVGGGVGKYLAAATAKKTEADSSAKAGASSIAATSDIPAEPPKKKKAASGGFGDFSSW</sequence>
<dbReference type="SUPFAM" id="SSF50891">
    <property type="entry name" value="Cyclophilin-like"/>
    <property type="match status" value="1"/>
</dbReference>
<dbReference type="Gene3D" id="2.40.100.10">
    <property type="entry name" value="Cyclophilin-like"/>
    <property type="match status" value="1"/>
</dbReference>
<dbReference type="InterPro" id="IPR026951">
    <property type="entry name" value="PPIL2_U-box_dom"/>
</dbReference>
<evidence type="ECO:0000256" key="8">
    <source>
        <dbReference type="ARBA" id="ARBA00023110"/>
    </source>
</evidence>
<dbReference type="Proteomes" id="UP000827284">
    <property type="component" value="Unassembled WGS sequence"/>
</dbReference>
<protein>
    <submittedName>
        <fullName evidence="14">Peptidyl-prolyl cis-trans isomerase-like 2</fullName>
    </submittedName>
</protein>
<keyword evidence="15" id="KW-1185">Reference proteome</keyword>
<dbReference type="SUPFAM" id="SSF57850">
    <property type="entry name" value="RING/U-box"/>
    <property type="match status" value="1"/>
</dbReference>
<dbReference type="GO" id="GO:0061630">
    <property type="term" value="F:ubiquitin protein ligase activity"/>
    <property type="evidence" value="ECO:0007669"/>
    <property type="project" value="UniProtKB-EC"/>
</dbReference>
<dbReference type="InterPro" id="IPR029000">
    <property type="entry name" value="Cyclophilin-like_dom_sf"/>
</dbReference>
<reference evidence="14" key="1">
    <citation type="submission" date="2021-11" db="EMBL/GenBank/DDBJ databases">
        <authorList>
            <person name="Herlambang A."/>
            <person name="Guo Y."/>
            <person name="Takashima Y."/>
            <person name="Nishizawa T."/>
        </authorList>
    </citation>
    <scope>NUCLEOTIDE SEQUENCE</scope>
    <source>
        <strain evidence="14">E1425</strain>
    </source>
</reference>
<comment type="catalytic activity">
    <reaction evidence="2">
        <text>[protein]-peptidylproline (omega=180) = [protein]-peptidylproline (omega=0)</text>
        <dbReference type="Rhea" id="RHEA:16237"/>
        <dbReference type="Rhea" id="RHEA-COMP:10747"/>
        <dbReference type="Rhea" id="RHEA-COMP:10748"/>
        <dbReference type="ChEBI" id="CHEBI:83833"/>
        <dbReference type="ChEBI" id="CHEBI:83834"/>
        <dbReference type="EC" id="5.2.1.8"/>
    </reaction>
</comment>
<dbReference type="OrthoDB" id="407558at2759"/>
<name>A0A9P3H419_9FUNG</name>
<dbReference type="PROSITE" id="PS50072">
    <property type="entry name" value="CSA_PPIASE_2"/>
    <property type="match status" value="1"/>
</dbReference>
<dbReference type="EMBL" id="BQFW01000002">
    <property type="protein sequence ID" value="GJJ69343.1"/>
    <property type="molecule type" value="Genomic_DNA"/>
</dbReference>
<dbReference type="GO" id="GO:0071013">
    <property type="term" value="C:catalytic step 2 spliceosome"/>
    <property type="evidence" value="ECO:0007669"/>
    <property type="project" value="TreeGrafter"/>
</dbReference>
<evidence type="ECO:0000256" key="5">
    <source>
        <dbReference type="ARBA" id="ARBA00007930"/>
    </source>
</evidence>
<evidence type="ECO:0000256" key="1">
    <source>
        <dbReference type="ARBA" id="ARBA00000900"/>
    </source>
</evidence>
<dbReference type="Pfam" id="PF04641">
    <property type="entry name" value="Rtf2"/>
    <property type="match status" value="1"/>
</dbReference>
<feature type="region of interest" description="Disordered" evidence="11">
    <location>
        <begin position="214"/>
        <end position="233"/>
    </location>
</feature>
<dbReference type="Gene3D" id="3.30.40.10">
    <property type="entry name" value="Zinc/RING finger domain, C3HC4 (zinc finger)"/>
    <property type="match status" value="1"/>
</dbReference>